<dbReference type="EMBL" id="JAAZSQ010000078">
    <property type="protein sequence ID" value="NKX56932.1"/>
    <property type="molecule type" value="Genomic_DNA"/>
</dbReference>
<dbReference type="PANTHER" id="PTHR33627">
    <property type="entry name" value="TRANSPOSASE"/>
    <property type="match status" value="1"/>
</dbReference>
<accession>A0A7X6K869</accession>
<gene>
    <name evidence="2" type="ORF">HGG74_20925</name>
</gene>
<comment type="caution">
    <text evidence="2">The sequence shown here is derived from an EMBL/GenBank/DDBJ whole genome shotgun (WGS) entry which is preliminary data.</text>
</comment>
<dbReference type="InterPro" id="IPR039365">
    <property type="entry name" value="IS701-like"/>
</dbReference>
<reference evidence="2 3" key="1">
    <citation type="submission" date="2020-04" db="EMBL/GenBank/DDBJ databases">
        <title>Arthrobacter sp. nov.</title>
        <authorList>
            <person name="Liu S."/>
        </authorList>
    </citation>
    <scope>NUCLEOTIDE SEQUENCE [LARGE SCALE GENOMIC DNA]</scope>
    <source>
        <strain evidence="2 3">E918</strain>
    </source>
</reference>
<dbReference type="Pfam" id="PF13546">
    <property type="entry name" value="DDE_5"/>
    <property type="match status" value="1"/>
</dbReference>
<dbReference type="NCBIfam" id="NF033540">
    <property type="entry name" value="transpos_IS701"/>
    <property type="match status" value="1"/>
</dbReference>
<dbReference type="Proteomes" id="UP000544090">
    <property type="component" value="Unassembled WGS sequence"/>
</dbReference>
<dbReference type="RefSeq" id="WP_168489468.1">
    <property type="nucleotide sequence ID" value="NZ_JAAZSQ010000078.1"/>
</dbReference>
<proteinExistence type="predicted"/>
<organism evidence="2 3">
    <name type="scientific">Arthrobacter mobilis</name>
    <dbReference type="NCBI Taxonomy" id="2724944"/>
    <lineage>
        <taxon>Bacteria</taxon>
        <taxon>Bacillati</taxon>
        <taxon>Actinomycetota</taxon>
        <taxon>Actinomycetes</taxon>
        <taxon>Micrococcales</taxon>
        <taxon>Micrococcaceae</taxon>
        <taxon>Arthrobacter</taxon>
    </lineage>
</organism>
<evidence type="ECO:0000313" key="3">
    <source>
        <dbReference type="Proteomes" id="UP000544090"/>
    </source>
</evidence>
<feature type="non-terminal residue" evidence="2">
    <location>
        <position position="217"/>
    </location>
</feature>
<keyword evidence="3" id="KW-1185">Reference proteome</keyword>
<protein>
    <submittedName>
        <fullName evidence="2">IS701 family transposase</fullName>
    </submittedName>
</protein>
<sequence length="217" mass="23798">MLDGKRKSMQPMGERLGVDYQQLQQFVSSSFWPVEPVRAVLAARAVDLVRPDAWVIDDTGFAKDGSASPGVARQYSGTLGRIGNCQIAVSVNAVTDAASCPLNCRLFLPESWNDACAETDRDAERIRARRQRARIPDTVRHRAKWELALDMLDELAVRGQQPPLVCADAGYGQISRFRSALTGRGIPYVVAVMSSTSLHPEEAVPALMDYTGRGPRP</sequence>
<evidence type="ECO:0000259" key="1">
    <source>
        <dbReference type="Pfam" id="PF13546"/>
    </source>
</evidence>
<dbReference type="InterPro" id="IPR038721">
    <property type="entry name" value="IS701-like_DDE_dom"/>
</dbReference>
<name>A0A7X6K869_9MICC</name>
<feature type="domain" description="Transposase IS701-like DDE" evidence="1">
    <location>
        <begin position="1"/>
        <end position="217"/>
    </location>
</feature>
<dbReference type="SUPFAM" id="SSF53098">
    <property type="entry name" value="Ribonuclease H-like"/>
    <property type="match status" value="1"/>
</dbReference>
<dbReference type="PANTHER" id="PTHR33627:SF1">
    <property type="entry name" value="TRANSPOSASE"/>
    <property type="match status" value="1"/>
</dbReference>
<dbReference type="InterPro" id="IPR012337">
    <property type="entry name" value="RNaseH-like_sf"/>
</dbReference>
<evidence type="ECO:0000313" key="2">
    <source>
        <dbReference type="EMBL" id="NKX56932.1"/>
    </source>
</evidence>
<dbReference type="AlphaFoldDB" id="A0A7X6K869"/>